<evidence type="ECO:0000313" key="2">
    <source>
        <dbReference type="EMBL" id="GFH18495.1"/>
    </source>
</evidence>
<organism evidence="2 3">
    <name type="scientific">Haematococcus lacustris</name>
    <name type="common">Green alga</name>
    <name type="synonym">Haematococcus pluvialis</name>
    <dbReference type="NCBI Taxonomy" id="44745"/>
    <lineage>
        <taxon>Eukaryota</taxon>
        <taxon>Viridiplantae</taxon>
        <taxon>Chlorophyta</taxon>
        <taxon>core chlorophytes</taxon>
        <taxon>Chlorophyceae</taxon>
        <taxon>CS clade</taxon>
        <taxon>Chlamydomonadales</taxon>
        <taxon>Haematococcaceae</taxon>
        <taxon>Haematococcus</taxon>
    </lineage>
</organism>
<dbReference type="EMBL" id="BLLF01001308">
    <property type="protein sequence ID" value="GFH18495.1"/>
    <property type="molecule type" value="Genomic_DNA"/>
</dbReference>
<sequence>MKSWARCEQLEVENKELRKQFEELKTWSLQQPFTAPPARAVAEGDNIAGPSGIQQARFPLVEHEVAMQRQRSPVINQTGPQPAARPPGGAAGPSRADQVSEQRHAQCDTTAAGCWTFKAL</sequence>
<feature type="compositionally biased region" description="Low complexity" evidence="1">
    <location>
        <begin position="79"/>
        <end position="96"/>
    </location>
</feature>
<accession>A0A699ZA31</accession>
<name>A0A699ZA31_HAELA</name>
<keyword evidence="3" id="KW-1185">Reference proteome</keyword>
<evidence type="ECO:0000313" key="3">
    <source>
        <dbReference type="Proteomes" id="UP000485058"/>
    </source>
</evidence>
<dbReference type="Proteomes" id="UP000485058">
    <property type="component" value="Unassembled WGS sequence"/>
</dbReference>
<proteinExistence type="predicted"/>
<dbReference type="AlphaFoldDB" id="A0A699ZA31"/>
<reference evidence="2 3" key="1">
    <citation type="submission" date="2020-02" db="EMBL/GenBank/DDBJ databases">
        <title>Draft genome sequence of Haematococcus lacustris strain NIES-144.</title>
        <authorList>
            <person name="Morimoto D."/>
            <person name="Nakagawa S."/>
            <person name="Yoshida T."/>
            <person name="Sawayama S."/>
        </authorList>
    </citation>
    <scope>NUCLEOTIDE SEQUENCE [LARGE SCALE GENOMIC DNA]</scope>
    <source>
        <strain evidence="2 3">NIES-144</strain>
    </source>
</reference>
<comment type="caution">
    <text evidence="2">The sequence shown here is derived from an EMBL/GenBank/DDBJ whole genome shotgun (WGS) entry which is preliminary data.</text>
</comment>
<feature type="region of interest" description="Disordered" evidence="1">
    <location>
        <begin position="70"/>
        <end position="107"/>
    </location>
</feature>
<gene>
    <name evidence="2" type="ORF">HaLaN_15312</name>
</gene>
<protein>
    <submittedName>
        <fullName evidence="2">Uncharacterized protein</fullName>
    </submittedName>
</protein>
<evidence type="ECO:0000256" key="1">
    <source>
        <dbReference type="SAM" id="MobiDB-lite"/>
    </source>
</evidence>